<gene>
    <name evidence="2" type="ORF">UV58_C0007G0033</name>
</gene>
<organism evidence="2 3">
    <name type="scientific">Candidatus Wolfebacteria bacterium GW2011_GWC1_43_10</name>
    <dbReference type="NCBI Taxonomy" id="1619011"/>
    <lineage>
        <taxon>Bacteria</taxon>
        <taxon>Candidatus Wolfeibacteriota</taxon>
    </lineage>
</organism>
<keyword evidence="1" id="KW-0812">Transmembrane</keyword>
<reference evidence="2 3" key="1">
    <citation type="journal article" date="2015" name="Nature">
        <title>rRNA introns, odd ribosomes, and small enigmatic genomes across a large radiation of phyla.</title>
        <authorList>
            <person name="Brown C.T."/>
            <person name="Hug L.A."/>
            <person name="Thomas B.C."/>
            <person name="Sharon I."/>
            <person name="Castelle C.J."/>
            <person name="Singh A."/>
            <person name="Wilkins M.J."/>
            <person name="Williams K.H."/>
            <person name="Banfield J.F."/>
        </authorList>
    </citation>
    <scope>NUCLEOTIDE SEQUENCE [LARGE SCALE GENOMIC DNA]</scope>
</reference>
<sequence>MAIVIEEEKEKGGRWFGFGVIFIILAILGVAVYYLFFVKPDLIGAVVPIKFRSIDELARLQFDPQEVVSSEFFRSSRQFVPPPTIIPAGNASPFGVF</sequence>
<evidence type="ECO:0000313" key="2">
    <source>
        <dbReference type="EMBL" id="KKS82682.1"/>
    </source>
</evidence>
<comment type="caution">
    <text evidence="2">The sequence shown here is derived from an EMBL/GenBank/DDBJ whole genome shotgun (WGS) entry which is preliminary data.</text>
</comment>
<evidence type="ECO:0000256" key="1">
    <source>
        <dbReference type="SAM" id="Phobius"/>
    </source>
</evidence>
<keyword evidence="1" id="KW-1133">Transmembrane helix</keyword>
<protein>
    <submittedName>
        <fullName evidence="2">Uncharacterized protein</fullName>
    </submittedName>
</protein>
<dbReference type="AlphaFoldDB" id="A0A0G1CAX1"/>
<keyword evidence="1" id="KW-0472">Membrane</keyword>
<proteinExistence type="predicted"/>
<evidence type="ECO:0000313" key="3">
    <source>
        <dbReference type="Proteomes" id="UP000034810"/>
    </source>
</evidence>
<name>A0A0G1CAX1_9BACT</name>
<dbReference type="Proteomes" id="UP000034810">
    <property type="component" value="Unassembled WGS sequence"/>
</dbReference>
<feature type="transmembrane region" description="Helical" evidence="1">
    <location>
        <begin position="15"/>
        <end position="36"/>
    </location>
</feature>
<accession>A0A0G1CAX1</accession>
<dbReference type="EMBL" id="LCFA01000007">
    <property type="protein sequence ID" value="KKS82682.1"/>
    <property type="molecule type" value="Genomic_DNA"/>
</dbReference>